<dbReference type="AlphaFoldDB" id="A0A1I7X8T3"/>
<dbReference type="WBParaSite" id="Hba_13906">
    <property type="protein sequence ID" value="Hba_13906"/>
    <property type="gene ID" value="Hba_13906"/>
</dbReference>
<name>A0A1I7X8T3_HETBA</name>
<proteinExistence type="predicted"/>
<protein>
    <submittedName>
        <fullName evidence="2">ASH domain-containing protein</fullName>
    </submittedName>
</protein>
<organism evidence="1 2">
    <name type="scientific">Heterorhabditis bacteriophora</name>
    <name type="common">Entomopathogenic nematode worm</name>
    <dbReference type="NCBI Taxonomy" id="37862"/>
    <lineage>
        <taxon>Eukaryota</taxon>
        <taxon>Metazoa</taxon>
        <taxon>Ecdysozoa</taxon>
        <taxon>Nematoda</taxon>
        <taxon>Chromadorea</taxon>
        <taxon>Rhabditida</taxon>
        <taxon>Rhabditina</taxon>
        <taxon>Rhabditomorpha</taxon>
        <taxon>Strongyloidea</taxon>
        <taxon>Heterorhabditidae</taxon>
        <taxon>Heterorhabditis</taxon>
    </lineage>
</organism>
<evidence type="ECO:0000313" key="1">
    <source>
        <dbReference type="Proteomes" id="UP000095283"/>
    </source>
</evidence>
<evidence type="ECO:0000313" key="2">
    <source>
        <dbReference type="WBParaSite" id="Hba_13906"/>
    </source>
</evidence>
<keyword evidence="1" id="KW-1185">Reference proteome</keyword>
<sequence length="117" mass="12930">MDRRLHCLQADVVFKRRNPKVTQEMAEGHRKRGKILLMIELHFPKIMQIEFFNSAGAVIRTVQNTGDSLSVNVYCRNGIWNVRSSSTGTLIPISQVSCAQSGSTGFDAGYIVGSATN</sequence>
<reference evidence="2" key="1">
    <citation type="submission" date="2016-11" db="UniProtKB">
        <authorList>
            <consortium name="WormBaseParasite"/>
        </authorList>
    </citation>
    <scope>IDENTIFICATION</scope>
</reference>
<dbReference type="Proteomes" id="UP000095283">
    <property type="component" value="Unplaced"/>
</dbReference>
<accession>A0A1I7X8T3</accession>